<evidence type="ECO:0000256" key="1">
    <source>
        <dbReference type="SAM" id="MobiDB-lite"/>
    </source>
</evidence>
<evidence type="ECO:0000313" key="2">
    <source>
        <dbReference type="EMBL" id="MCB8879960.1"/>
    </source>
</evidence>
<organism evidence="2 3">
    <name type="scientific">Acidisoma cellulosilyticum</name>
    <dbReference type="NCBI Taxonomy" id="2802395"/>
    <lineage>
        <taxon>Bacteria</taxon>
        <taxon>Pseudomonadati</taxon>
        <taxon>Pseudomonadota</taxon>
        <taxon>Alphaproteobacteria</taxon>
        <taxon>Acetobacterales</taxon>
        <taxon>Acidocellaceae</taxon>
        <taxon>Acidisoma</taxon>
    </lineage>
</organism>
<comment type="caution">
    <text evidence="2">The sequence shown here is derived from an EMBL/GenBank/DDBJ whole genome shotgun (WGS) entry which is preliminary data.</text>
</comment>
<sequence length="73" mass="7932">MTSHVDHAKHKKPHASQKSRVEPVAQSAGGEPDGRPTPVHHTPHVGPEDEPKGHPNSDRFQTEQAARPAKGKH</sequence>
<protein>
    <submittedName>
        <fullName evidence="2">Uncharacterized protein</fullName>
    </submittedName>
</protein>
<dbReference type="EMBL" id="JAESVA010000002">
    <property type="protein sequence ID" value="MCB8879960.1"/>
    <property type="molecule type" value="Genomic_DNA"/>
</dbReference>
<proteinExistence type="predicted"/>
<feature type="compositionally biased region" description="Basic and acidic residues" evidence="1">
    <location>
        <begin position="46"/>
        <end position="61"/>
    </location>
</feature>
<accession>A0A964E2T1</accession>
<feature type="region of interest" description="Disordered" evidence="1">
    <location>
        <begin position="1"/>
        <end position="73"/>
    </location>
</feature>
<keyword evidence="3" id="KW-1185">Reference proteome</keyword>
<feature type="compositionally biased region" description="Basic residues" evidence="1">
    <location>
        <begin position="7"/>
        <end position="17"/>
    </location>
</feature>
<name>A0A964E2T1_9PROT</name>
<gene>
    <name evidence="2" type="ORF">ACELLULO517_06915</name>
</gene>
<dbReference type="AlphaFoldDB" id="A0A964E2T1"/>
<dbReference type="Proteomes" id="UP000721844">
    <property type="component" value="Unassembled WGS sequence"/>
</dbReference>
<reference evidence="2 3" key="1">
    <citation type="journal article" date="2021" name="Microorganisms">
        <title>Acidisoma silvae sp. nov. and Acidisomacellulosilytica sp. nov., Two Acidophilic Bacteria Isolated from Decaying Wood, Hydrolyzing Cellulose and Producing Poly-3-hydroxybutyrate.</title>
        <authorList>
            <person name="Mieszkin S."/>
            <person name="Pouder E."/>
            <person name="Uroz S."/>
            <person name="Simon-Colin C."/>
            <person name="Alain K."/>
        </authorList>
    </citation>
    <scope>NUCLEOTIDE SEQUENCE [LARGE SCALE GENOMIC DNA]</scope>
    <source>
        <strain evidence="2 3">HW T5.17</strain>
    </source>
</reference>
<evidence type="ECO:0000313" key="3">
    <source>
        <dbReference type="Proteomes" id="UP000721844"/>
    </source>
</evidence>
<dbReference type="RefSeq" id="WP_227306574.1">
    <property type="nucleotide sequence ID" value="NZ_JAESVA010000002.1"/>
</dbReference>